<dbReference type="AlphaFoldDB" id="A0A9P6EFU3"/>
<accession>A0A9P6EFU3</accession>
<proteinExistence type="predicted"/>
<name>A0A9P6EFU3_9AGAR</name>
<keyword evidence="4" id="KW-1185">Reference proteome</keyword>
<sequence length="177" mass="19533">MFPSASQSNLSSMNSRLPNPPNATLETTIDDKGFKLELPSFGEHHLSRAFAILIILYINTGISACLYLLMSSFILNPLISAYFSLLPQTVPHQIMAQTWACPCQLSGYLSPYVHCMVVTAFVFEVCMPSQNNTSLPIADFRRKSGNGNPHRGVIKMTPLTVPLTREGSEVIVLEETL</sequence>
<keyword evidence="2" id="KW-0812">Transmembrane</keyword>
<feature type="compositionally biased region" description="Low complexity" evidence="1">
    <location>
        <begin position="1"/>
        <end position="15"/>
    </location>
</feature>
<keyword evidence="2" id="KW-1133">Transmembrane helix</keyword>
<evidence type="ECO:0000256" key="1">
    <source>
        <dbReference type="SAM" id="MobiDB-lite"/>
    </source>
</evidence>
<comment type="caution">
    <text evidence="3">The sequence shown here is derived from an EMBL/GenBank/DDBJ whole genome shotgun (WGS) entry which is preliminary data.</text>
</comment>
<feature type="transmembrane region" description="Helical" evidence="2">
    <location>
        <begin position="49"/>
        <end position="70"/>
    </location>
</feature>
<protein>
    <submittedName>
        <fullName evidence="3">Uncharacterized protein</fullName>
    </submittedName>
</protein>
<evidence type="ECO:0000313" key="3">
    <source>
        <dbReference type="EMBL" id="KAF9528175.1"/>
    </source>
</evidence>
<evidence type="ECO:0000256" key="2">
    <source>
        <dbReference type="SAM" id="Phobius"/>
    </source>
</evidence>
<organism evidence="3 4">
    <name type="scientific">Crepidotus variabilis</name>
    <dbReference type="NCBI Taxonomy" id="179855"/>
    <lineage>
        <taxon>Eukaryota</taxon>
        <taxon>Fungi</taxon>
        <taxon>Dikarya</taxon>
        <taxon>Basidiomycota</taxon>
        <taxon>Agaricomycotina</taxon>
        <taxon>Agaricomycetes</taxon>
        <taxon>Agaricomycetidae</taxon>
        <taxon>Agaricales</taxon>
        <taxon>Agaricineae</taxon>
        <taxon>Crepidotaceae</taxon>
        <taxon>Crepidotus</taxon>
    </lineage>
</organism>
<keyword evidence="2" id="KW-0472">Membrane</keyword>
<dbReference type="Proteomes" id="UP000807306">
    <property type="component" value="Unassembled WGS sequence"/>
</dbReference>
<evidence type="ECO:0000313" key="4">
    <source>
        <dbReference type="Proteomes" id="UP000807306"/>
    </source>
</evidence>
<feature type="region of interest" description="Disordered" evidence="1">
    <location>
        <begin position="1"/>
        <end position="23"/>
    </location>
</feature>
<dbReference type="EMBL" id="MU157855">
    <property type="protein sequence ID" value="KAF9528175.1"/>
    <property type="molecule type" value="Genomic_DNA"/>
</dbReference>
<gene>
    <name evidence="3" type="ORF">CPB83DRAFT_855033</name>
</gene>
<reference evidence="3" key="1">
    <citation type="submission" date="2020-11" db="EMBL/GenBank/DDBJ databases">
        <authorList>
            <consortium name="DOE Joint Genome Institute"/>
            <person name="Ahrendt S."/>
            <person name="Riley R."/>
            <person name="Andreopoulos W."/>
            <person name="Labutti K."/>
            <person name="Pangilinan J."/>
            <person name="Ruiz-Duenas F.J."/>
            <person name="Barrasa J.M."/>
            <person name="Sanchez-Garcia M."/>
            <person name="Camarero S."/>
            <person name="Miyauchi S."/>
            <person name="Serrano A."/>
            <person name="Linde D."/>
            <person name="Babiker R."/>
            <person name="Drula E."/>
            <person name="Ayuso-Fernandez I."/>
            <person name="Pacheco R."/>
            <person name="Padilla G."/>
            <person name="Ferreira P."/>
            <person name="Barriuso J."/>
            <person name="Kellner H."/>
            <person name="Castanera R."/>
            <person name="Alfaro M."/>
            <person name="Ramirez L."/>
            <person name="Pisabarro A.G."/>
            <person name="Kuo A."/>
            <person name="Tritt A."/>
            <person name="Lipzen A."/>
            <person name="He G."/>
            <person name="Yan M."/>
            <person name="Ng V."/>
            <person name="Cullen D."/>
            <person name="Martin F."/>
            <person name="Rosso M.-N."/>
            <person name="Henrissat B."/>
            <person name="Hibbett D."/>
            <person name="Martinez A.T."/>
            <person name="Grigoriev I.V."/>
        </authorList>
    </citation>
    <scope>NUCLEOTIDE SEQUENCE</scope>
    <source>
        <strain evidence="3">CBS 506.95</strain>
    </source>
</reference>